<evidence type="ECO:0000256" key="4">
    <source>
        <dbReference type="RuleBase" id="RU003749"/>
    </source>
</evidence>
<evidence type="ECO:0000313" key="7">
    <source>
        <dbReference type="Proteomes" id="UP000243650"/>
    </source>
</evidence>
<evidence type="ECO:0000256" key="1">
    <source>
        <dbReference type="ARBA" id="ARBA00009013"/>
    </source>
</evidence>
<dbReference type="EMBL" id="PVNS01000005">
    <property type="protein sequence ID" value="PRO65894.1"/>
    <property type="molecule type" value="Genomic_DNA"/>
</dbReference>
<evidence type="ECO:0000256" key="2">
    <source>
        <dbReference type="ARBA" id="ARBA00022553"/>
    </source>
</evidence>
<sequence>MNLDIQVHEHEQETVAFVNGEVDVYTASKLKETITPLAEEENNRLVVDLAGVDYIDSTGLGIFIGALKTAEKSGSSLVLTGLNDRVRRLFEITGLHEVIQIDSARREEA</sequence>
<name>A0A2P6MHX0_ALKUR</name>
<dbReference type="RefSeq" id="WP_105958578.1">
    <property type="nucleotide sequence ID" value="NZ_PVNS01000005.1"/>
</dbReference>
<dbReference type="Pfam" id="PF01740">
    <property type="entry name" value="STAS"/>
    <property type="match status" value="1"/>
</dbReference>
<organism evidence="6 7">
    <name type="scientific">Alkalicoccus urumqiensis</name>
    <name type="common">Bacillus urumqiensis</name>
    <dbReference type="NCBI Taxonomy" id="1548213"/>
    <lineage>
        <taxon>Bacteria</taxon>
        <taxon>Bacillati</taxon>
        <taxon>Bacillota</taxon>
        <taxon>Bacilli</taxon>
        <taxon>Bacillales</taxon>
        <taxon>Bacillaceae</taxon>
        <taxon>Alkalicoccus</taxon>
    </lineage>
</organism>
<accession>A0A2P6MHX0</accession>
<evidence type="ECO:0000259" key="5">
    <source>
        <dbReference type="PROSITE" id="PS50801"/>
    </source>
</evidence>
<comment type="caution">
    <text evidence="6">The sequence shown here is derived from an EMBL/GenBank/DDBJ whole genome shotgun (WGS) entry which is preliminary data.</text>
</comment>
<keyword evidence="2" id="KW-0597">Phosphoprotein</keyword>
<dbReference type="AlphaFoldDB" id="A0A2P6MHX0"/>
<dbReference type="OrthoDB" id="9793697at2"/>
<keyword evidence="7" id="KW-1185">Reference proteome</keyword>
<dbReference type="InterPro" id="IPR003658">
    <property type="entry name" value="Anti-sigma_ant"/>
</dbReference>
<dbReference type="CDD" id="cd07043">
    <property type="entry name" value="STAS_anti-anti-sigma_factors"/>
    <property type="match status" value="1"/>
</dbReference>
<evidence type="ECO:0000313" key="6">
    <source>
        <dbReference type="EMBL" id="PRO65894.1"/>
    </source>
</evidence>
<dbReference type="InterPro" id="IPR036513">
    <property type="entry name" value="STAS_dom_sf"/>
</dbReference>
<dbReference type="GO" id="GO:0043856">
    <property type="term" value="F:anti-sigma factor antagonist activity"/>
    <property type="evidence" value="ECO:0007669"/>
    <property type="project" value="InterPro"/>
</dbReference>
<reference evidence="6 7" key="1">
    <citation type="submission" date="2018-03" db="EMBL/GenBank/DDBJ databases">
        <title>Bacillus urumqiensis sp. nov., a moderately haloalkaliphilic bacterium isolated from a salt lake.</title>
        <authorList>
            <person name="Zhao B."/>
            <person name="Liao Z."/>
        </authorList>
    </citation>
    <scope>NUCLEOTIDE SEQUENCE [LARGE SCALE GENOMIC DNA]</scope>
    <source>
        <strain evidence="6 7">BZ-SZ-XJ18</strain>
    </source>
</reference>
<dbReference type="InterPro" id="IPR002645">
    <property type="entry name" value="STAS_dom"/>
</dbReference>
<dbReference type="PANTHER" id="PTHR33495:SF9">
    <property type="entry name" value="ANTI-SIGMA-B FACTOR ANTAGONIST"/>
    <property type="match status" value="1"/>
</dbReference>
<comment type="similarity">
    <text evidence="1 4">Belongs to the anti-sigma-factor antagonist family.</text>
</comment>
<dbReference type="SUPFAM" id="SSF52091">
    <property type="entry name" value="SpoIIaa-like"/>
    <property type="match status" value="1"/>
</dbReference>
<dbReference type="Proteomes" id="UP000243650">
    <property type="component" value="Unassembled WGS sequence"/>
</dbReference>
<proteinExistence type="inferred from homology"/>
<evidence type="ECO:0000256" key="3">
    <source>
        <dbReference type="ARBA" id="ARBA00024670"/>
    </source>
</evidence>
<dbReference type="NCBIfam" id="TIGR00377">
    <property type="entry name" value="ant_ant_sig"/>
    <property type="match status" value="1"/>
</dbReference>
<protein>
    <recommendedName>
        <fullName evidence="4">Anti-sigma factor antagonist</fullName>
    </recommendedName>
</protein>
<feature type="domain" description="STAS" evidence="5">
    <location>
        <begin position="3"/>
        <end position="109"/>
    </location>
</feature>
<gene>
    <name evidence="6" type="ORF">C6I21_06195</name>
</gene>
<comment type="function">
    <text evidence="3">Positive regulator of sigma-B activity. Non-phosphorylated RsbV binds to RsbW, preventing its association with sigma-B. When phosphorylated, releases RsbW, which is then free to complex with and inactivate sigma-B.</text>
</comment>
<dbReference type="Gene3D" id="3.30.750.24">
    <property type="entry name" value="STAS domain"/>
    <property type="match status" value="1"/>
</dbReference>
<dbReference type="PANTHER" id="PTHR33495">
    <property type="entry name" value="ANTI-SIGMA FACTOR ANTAGONIST TM_1081-RELATED-RELATED"/>
    <property type="match status" value="1"/>
</dbReference>
<dbReference type="PROSITE" id="PS50801">
    <property type="entry name" value="STAS"/>
    <property type="match status" value="1"/>
</dbReference>